<evidence type="ECO:0000256" key="1">
    <source>
        <dbReference type="ARBA" id="ARBA00004123"/>
    </source>
</evidence>
<gene>
    <name evidence="10" type="ORF">LRAMOSA04250</name>
</gene>
<reference evidence="10" key="1">
    <citation type="journal article" date="2014" name="Genome Announc.">
        <title>De novo whole-genome sequence and genome annotation of Lichtheimia ramosa.</title>
        <authorList>
            <person name="Linde J."/>
            <person name="Schwartze V."/>
            <person name="Binder U."/>
            <person name="Lass-Florl C."/>
            <person name="Voigt K."/>
            <person name="Horn F."/>
        </authorList>
    </citation>
    <scope>NUCLEOTIDE SEQUENCE</scope>
    <source>
        <strain evidence="10">JMRC FSU:6197</strain>
    </source>
</reference>
<evidence type="ECO:0000256" key="5">
    <source>
        <dbReference type="ARBA" id="ARBA00023163"/>
    </source>
</evidence>
<dbReference type="AlphaFoldDB" id="A0A077WXS6"/>
<dbReference type="PRINTS" id="PR00056">
    <property type="entry name" value="HSFDOMAIN"/>
</dbReference>
<keyword evidence="3" id="KW-0805">Transcription regulation</keyword>
<evidence type="ECO:0000256" key="2">
    <source>
        <dbReference type="ARBA" id="ARBA00006403"/>
    </source>
</evidence>
<dbReference type="OrthoDB" id="60033at2759"/>
<protein>
    <recommendedName>
        <fullName evidence="9">HSF-type DNA-binding domain-containing protein</fullName>
    </recommendedName>
</protein>
<sequence>MLHDPDVQNLISWSDAGDIIRISNPSRFSQHVLPRYFKHSNWQSFVRQLNMYGFNKVNDIVHSTLRQESQAWEFRHAHFKRGSVEELAKIKRKSVRSMRSTAPLHVEDDYHYYPDRLCQDMSLRVAQITQNYQNLRNNLVYIRQVVQSQQTIIGSMLSILGASLAPTSSSSANTATTTQFYPNVPITSSFERLVDLERRFRSLEEYTQTFMTSSPHTQKHHTLPINLAAPVASSSTHIASTSHMQSPEQSHLNEQGK</sequence>
<dbReference type="FunFam" id="1.10.10.10:FF:000027">
    <property type="entry name" value="Heat shock transcription factor 1"/>
    <property type="match status" value="1"/>
</dbReference>
<keyword evidence="4" id="KW-0238">DNA-binding</keyword>
<dbReference type="Pfam" id="PF00447">
    <property type="entry name" value="HSF_DNA-bind"/>
    <property type="match status" value="1"/>
</dbReference>
<comment type="similarity">
    <text evidence="2 7">Belongs to the HSF family.</text>
</comment>
<dbReference type="InterPro" id="IPR000232">
    <property type="entry name" value="HSF_DNA-bd"/>
</dbReference>
<evidence type="ECO:0000313" key="10">
    <source>
        <dbReference type="EMBL" id="CDS12055.1"/>
    </source>
</evidence>
<dbReference type="SUPFAM" id="SSF46785">
    <property type="entry name" value="Winged helix' DNA-binding domain"/>
    <property type="match status" value="1"/>
</dbReference>
<evidence type="ECO:0000256" key="7">
    <source>
        <dbReference type="RuleBase" id="RU004020"/>
    </source>
</evidence>
<dbReference type="GO" id="GO:0003700">
    <property type="term" value="F:DNA-binding transcription factor activity"/>
    <property type="evidence" value="ECO:0007669"/>
    <property type="project" value="InterPro"/>
</dbReference>
<dbReference type="PANTHER" id="PTHR10015">
    <property type="entry name" value="HEAT SHOCK TRANSCRIPTION FACTOR"/>
    <property type="match status" value="1"/>
</dbReference>
<evidence type="ECO:0000256" key="3">
    <source>
        <dbReference type="ARBA" id="ARBA00023015"/>
    </source>
</evidence>
<accession>A0A077WXS6</accession>
<proteinExistence type="inferred from homology"/>
<feature type="region of interest" description="Disordered" evidence="8">
    <location>
        <begin position="234"/>
        <end position="257"/>
    </location>
</feature>
<dbReference type="EMBL" id="LK023357">
    <property type="protein sequence ID" value="CDS12055.1"/>
    <property type="molecule type" value="Genomic_DNA"/>
</dbReference>
<dbReference type="GO" id="GO:0005634">
    <property type="term" value="C:nucleus"/>
    <property type="evidence" value="ECO:0007669"/>
    <property type="project" value="UniProtKB-SubCell"/>
</dbReference>
<evidence type="ECO:0000259" key="9">
    <source>
        <dbReference type="SMART" id="SM00415"/>
    </source>
</evidence>
<dbReference type="SMART" id="SM00415">
    <property type="entry name" value="HSF"/>
    <property type="match status" value="1"/>
</dbReference>
<dbReference type="Gene3D" id="1.10.10.10">
    <property type="entry name" value="Winged helix-like DNA-binding domain superfamily/Winged helix DNA-binding domain"/>
    <property type="match status" value="1"/>
</dbReference>
<dbReference type="InterPro" id="IPR036388">
    <property type="entry name" value="WH-like_DNA-bd_sf"/>
</dbReference>
<organism evidence="10">
    <name type="scientific">Lichtheimia ramosa</name>
    <dbReference type="NCBI Taxonomy" id="688394"/>
    <lineage>
        <taxon>Eukaryota</taxon>
        <taxon>Fungi</taxon>
        <taxon>Fungi incertae sedis</taxon>
        <taxon>Mucoromycota</taxon>
        <taxon>Mucoromycotina</taxon>
        <taxon>Mucoromycetes</taxon>
        <taxon>Mucorales</taxon>
        <taxon>Lichtheimiaceae</taxon>
        <taxon>Lichtheimia</taxon>
    </lineage>
</organism>
<evidence type="ECO:0000256" key="6">
    <source>
        <dbReference type="ARBA" id="ARBA00023242"/>
    </source>
</evidence>
<keyword evidence="6" id="KW-0539">Nucleus</keyword>
<evidence type="ECO:0000256" key="4">
    <source>
        <dbReference type="ARBA" id="ARBA00023125"/>
    </source>
</evidence>
<feature type="compositionally biased region" description="Low complexity" evidence="8">
    <location>
        <begin position="234"/>
        <end position="243"/>
    </location>
</feature>
<dbReference type="GO" id="GO:0043565">
    <property type="term" value="F:sequence-specific DNA binding"/>
    <property type="evidence" value="ECO:0007669"/>
    <property type="project" value="InterPro"/>
</dbReference>
<feature type="compositionally biased region" description="Polar residues" evidence="8">
    <location>
        <begin position="244"/>
        <end position="257"/>
    </location>
</feature>
<keyword evidence="5" id="KW-0804">Transcription</keyword>
<evidence type="ECO:0000256" key="8">
    <source>
        <dbReference type="SAM" id="MobiDB-lite"/>
    </source>
</evidence>
<feature type="domain" description="HSF-type DNA-binding" evidence="9">
    <location>
        <begin position="1"/>
        <end position="93"/>
    </location>
</feature>
<comment type="subcellular location">
    <subcellularLocation>
        <location evidence="1">Nucleus</location>
    </subcellularLocation>
</comment>
<name>A0A077WXS6_9FUNG</name>
<dbReference type="InterPro" id="IPR036390">
    <property type="entry name" value="WH_DNA-bd_sf"/>
</dbReference>
<dbReference type="PANTHER" id="PTHR10015:SF427">
    <property type="entry name" value="HEAT SHOCK FACTOR PROTEIN"/>
    <property type="match status" value="1"/>
</dbReference>